<dbReference type="RefSeq" id="WP_002611028.1">
    <property type="nucleotide sequence ID" value="NZ_CAXSUL010000053.1"/>
</dbReference>
<evidence type="ECO:0000313" key="2">
    <source>
        <dbReference type="Proteomes" id="UP000013051"/>
    </source>
</evidence>
<comment type="caution">
    <text evidence="1">The sequence shown here is derived from an EMBL/GenBank/DDBJ whole genome shotgun (WGS) entry which is preliminary data.</text>
</comment>
<protein>
    <submittedName>
        <fullName evidence="1">Uncharacterized protein</fullName>
    </submittedName>
</protein>
<dbReference type="AlphaFoldDB" id="N9WK35"/>
<keyword evidence="2" id="KW-1185">Reference proteome</keyword>
<name>N9WK35_CLOIN</name>
<dbReference type="HOGENOM" id="CLU_1988761_0_0_9"/>
<organism evidence="1 2">
    <name type="scientific">[Clostridium] innocuum 2959</name>
    <dbReference type="NCBI Taxonomy" id="999413"/>
    <lineage>
        <taxon>Bacteria</taxon>
        <taxon>Bacillati</taxon>
        <taxon>Bacillota</taxon>
        <taxon>Clostridia</taxon>
        <taxon>Eubacteriales</taxon>
        <taxon>Clostridiaceae</taxon>
        <taxon>Clostridium</taxon>
    </lineage>
</organism>
<evidence type="ECO:0000313" key="1">
    <source>
        <dbReference type="EMBL" id="ENY84003.1"/>
    </source>
</evidence>
<proteinExistence type="predicted"/>
<dbReference type="Proteomes" id="UP000013051">
    <property type="component" value="Unassembled WGS sequence"/>
</dbReference>
<reference evidence="1 2" key="1">
    <citation type="submission" date="2013-01" db="EMBL/GenBank/DDBJ databases">
        <title>The Genome Sequence of Clostridium innocuum 2959.</title>
        <authorList>
            <consortium name="The Broad Institute Genome Sequencing Platform"/>
            <person name="Earl A."/>
            <person name="Ward D."/>
            <person name="Feldgarden M."/>
            <person name="Gevers D."/>
            <person name="Courvalin P."/>
            <person name="Lambert T."/>
            <person name="Walker B."/>
            <person name="Young S.K."/>
            <person name="Zeng Q."/>
            <person name="Gargeya S."/>
            <person name="Fitzgerald M."/>
            <person name="Haas B."/>
            <person name="Abouelleil A."/>
            <person name="Alvarado L."/>
            <person name="Arachchi H.M."/>
            <person name="Berlin A.M."/>
            <person name="Chapman S.B."/>
            <person name="Dewar J."/>
            <person name="Goldberg J."/>
            <person name="Griggs A."/>
            <person name="Gujja S."/>
            <person name="Hansen M."/>
            <person name="Howarth C."/>
            <person name="Imamovic A."/>
            <person name="Larimer J."/>
            <person name="McCowan C."/>
            <person name="Murphy C."/>
            <person name="Neiman D."/>
            <person name="Pearson M."/>
            <person name="Priest M."/>
            <person name="Roberts A."/>
            <person name="Saif S."/>
            <person name="Shea T."/>
            <person name="Sisk P."/>
            <person name="Sykes S."/>
            <person name="Wortman J."/>
            <person name="Nusbaum C."/>
            <person name="Birren B."/>
        </authorList>
    </citation>
    <scope>NUCLEOTIDE SEQUENCE [LARGE SCALE GENOMIC DNA]</scope>
    <source>
        <strain evidence="1 2">2959</strain>
    </source>
</reference>
<sequence length="125" mass="14751">MVTKIQDGLVTYIGFHANKNKKFIVETKGNWTYINYQKDEFTRIICGYVVKQDDGRYRTHRLGTFDTNFKDRNVGYFDSLKDGIAYMKQVYIQELYPTHKDLGKEILDSSNTFVEVEEDLDEIEK</sequence>
<gene>
    <name evidence="1" type="ORF">HMPREF1094_04434</name>
</gene>
<accession>N9WK35</accession>
<dbReference type="EMBL" id="AGYV01000012">
    <property type="protein sequence ID" value="ENY84003.1"/>
    <property type="molecule type" value="Genomic_DNA"/>
</dbReference>
<dbReference type="PATRIC" id="fig|999413.4.peg.4748"/>